<proteinExistence type="predicted"/>
<sequence>MPGDDHLINIHVGDHLINITAADHQIGIHLSSIPIDKQPPPPSQRSYSPQGQRSASPGTNSRNPGYFRQRSPSPGYRANQSATPTTESLNSNGWKGNSCPVTILNDGNRHIRLKKGTCIGYIKEFDDIVGTADENPISDIRRGIEETLDKGAPVPPQSSDELPNMPPHLTDLYQRSIEHLGSK</sequence>
<protein>
    <submittedName>
        <fullName evidence="2">Uncharacterized protein</fullName>
    </submittedName>
</protein>
<evidence type="ECO:0000256" key="1">
    <source>
        <dbReference type="SAM" id="MobiDB-lite"/>
    </source>
</evidence>
<dbReference type="EMBL" id="CACVKT020006374">
    <property type="protein sequence ID" value="CAC5401008.1"/>
    <property type="molecule type" value="Genomic_DNA"/>
</dbReference>
<gene>
    <name evidence="2" type="ORF">MCOR_35143</name>
</gene>
<dbReference type="AlphaFoldDB" id="A0A6J8CWU4"/>
<name>A0A6J8CWU4_MYTCO</name>
<keyword evidence="3" id="KW-1185">Reference proteome</keyword>
<reference evidence="2 3" key="1">
    <citation type="submission" date="2020-06" db="EMBL/GenBank/DDBJ databases">
        <authorList>
            <person name="Li R."/>
            <person name="Bekaert M."/>
        </authorList>
    </citation>
    <scope>NUCLEOTIDE SEQUENCE [LARGE SCALE GENOMIC DNA]</scope>
    <source>
        <strain evidence="3">wild</strain>
    </source>
</reference>
<feature type="compositionally biased region" description="Polar residues" evidence="1">
    <location>
        <begin position="78"/>
        <end position="95"/>
    </location>
</feature>
<organism evidence="2 3">
    <name type="scientific">Mytilus coruscus</name>
    <name type="common">Sea mussel</name>
    <dbReference type="NCBI Taxonomy" id="42192"/>
    <lineage>
        <taxon>Eukaryota</taxon>
        <taxon>Metazoa</taxon>
        <taxon>Spiralia</taxon>
        <taxon>Lophotrochozoa</taxon>
        <taxon>Mollusca</taxon>
        <taxon>Bivalvia</taxon>
        <taxon>Autobranchia</taxon>
        <taxon>Pteriomorphia</taxon>
        <taxon>Mytilida</taxon>
        <taxon>Mytiloidea</taxon>
        <taxon>Mytilidae</taxon>
        <taxon>Mytilinae</taxon>
        <taxon>Mytilus</taxon>
    </lineage>
</organism>
<dbReference type="Proteomes" id="UP000507470">
    <property type="component" value="Unassembled WGS sequence"/>
</dbReference>
<accession>A0A6J8CWU4</accession>
<feature type="region of interest" description="Disordered" evidence="1">
    <location>
        <begin position="32"/>
        <end position="98"/>
    </location>
</feature>
<evidence type="ECO:0000313" key="3">
    <source>
        <dbReference type="Proteomes" id="UP000507470"/>
    </source>
</evidence>
<evidence type="ECO:0000313" key="2">
    <source>
        <dbReference type="EMBL" id="CAC5401008.1"/>
    </source>
</evidence>
<feature type="region of interest" description="Disordered" evidence="1">
    <location>
        <begin position="148"/>
        <end position="169"/>
    </location>
</feature>
<feature type="compositionally biased region" description="Low complexity" evidence="1">
    <location>
        <begin position="44"/>
        <end position="54"/>
    </location>
</feature>